<dbReference type="EC" id="3.1.3.48" evidence="2"/>
<protein>
    <submittedName>
        <fullName evidence="2">Protein-tyrosine phosphatase</fullName>
        <ecNumber evidence="2">3.1.3.48</ecNumber>
    </submittedName>
</protein>
<dbReference type="PANTHER" id="PTHR31126:SF1">
    <property type="entry name" value="TYROSINE SPECIFIC PROTEIN PHOSPHATASES DOMAIN-CONTAINING PROTEIN"/>
    <property type="match status" value="1"/>
</dbReference>
<dbReference type="InterPro" id="IPR026893">
    <property type="entry name" value="Tyr/Ser_Pase_IphP-type"/>
</dbReference>
<dbReference type="Proteomes" id="UP000539953">
    <property type="component" value="Unassembled WGS sequence"/>
</dbReference>
<comment type="caution">
    <text evidence="2">The sequence shown here is derived from an EMBL/GenBank/DDBJ whole genome shotgun (WGS) entry which is preliminary data.</text>
</comment>
<dbReference type="Pfam" id="PF13350">
    <property type="entry name" value="Y_phosphatase3"/>
    <property type="match status" value="1"/>
</dbReference>
<sequence length="259" mass="29797">MENIKLIGQQNARDLGGIQTLEGKTIRKHVFLRSGALNHLTLGDMVTLTKTYDVNTVIDLRTHLETAERPDRIIPNVHYEHIPVFSTSTKGISHEFNDLLDHGRMPDMEQLYKVMVLQPECIQQLKKIFRIILKHEDGAVLWHCSEGKDRAGIVSALFLSMMDVDRQTIYRDYLWTNKAPSRSMDRTVRAVLLRTGDHEKAHAVKEIFSAKIRYMDAAFEAIEQNYGTVTNYLTEALEIPSAEQQAFRSQWTVKKESDR</sequence>
<name>A0A7W8CZ65_9FIRM</name>
<organism evidence="2 3">
    <name type="scientific">Catenisphaera adipataccumulans</name>
    <dbReference type="NCBI Taxonomy" id="700500"/>
    <lineage>
        <taxon>Bacteria</taxon>
        <taxon>Bacillati</taxon>
        <taxon>Bacillota</taxon>
        <taxon>Erysipelotrichia</taxon>
        <taxon>Erysipelotrichales</taxon>
        <taxon>Erysipelotrichaceae</taxon>
        <taxon>Catenisphaera</taxon>
    </lineage>
</organism>
<dbReference type="InterPro" id="IPR029021">
    <property type="entry name" value="Prot-tyrosine_phosphatase-like"/>
</dbReference>
<evidence type="ECO:0000313" key="2">
    <source>
        <dbReference type="EMBL" id="MBB5183719.1"/>
    </source>
</evidence>
<proteinExistence type="inferred from homology"/>
<comment type="similarity">
    <text evidence="1">Belongs to the protein-tyrosine phosphatase family.</text>
</comment>
<dbReference type="AlphaFoldDB" id="A0A7W8CZ65"/>
<keyword evidence="2" id="KW-0378">Hydrolase</keyword>
<dbReference type="PANTHER" id="PTHR31126">
    <property type="entry name" value="TYROSINE-PROTEIN PHOSPHATASE"/>
    <property type="match status" value="1"/>
</dbReference>
<dbReference type="GO" id="GO:0004725">
    <property type="term" value="F:protein tyrosine phosphatase activity"/>
    <property type="evidence" value="ECO:0007669"/>
    <property type="project" value="UniProtKB-EC"/>
</dbReference>
<dbReference type="RefSeq" id="WP_221248089.1">
    <property type="nucleotide sequence ID" value="NZ_JACHHK010000007.1"/>
</dbReference>
<accession>A0A7W8CZ65</accession>
<evidence type="ECO:0000313" key="3">
    <source>
        <dbReference type="Proteomes" id="UP000539953"/>
    </source>
</evidence>
<reference evidence="2 3" key="1">
    <citation type="submission" date="2020-08" db="EMBL/GenBank/DDBJ databases">
        <title>Genomic Encyclopedia of Type Strains, Phase IV (KMG-IV): sequencing the most valuable type-strain genomes for metagenomic binning, comparative biology and taxonomic classification.</title>
        <authorList>
            <person name="Goeker M."/>
        </authorList>
    </citation>
    <scope>NUCLEOTIDE SEQUENCE [LARGE SCALE GENOMIC DNA]</scope>
    <source>
        <strain evidence="2 3">DSM 25799</strain>
    </source>
</reference>
<dbReference type="Gene3D" id="3.90.190.10">
    <property type="entry name" value="Protein tyrosine phosphatase superfamily"/>
    <property type="match status" value="1"/>
</dbReference>
<keyword evidence="3" id="KW-1185">Reference proteome</keyword>
<evidence type="ECO:0000256" key="1">
    <source>
        <dbReference type="ARBA" id="ARBA00009580"/>
    </source>
</evidence>
<gene>
    <name evidence="2" type="ORF">HNQ47_001758</name>
</gene>
<dbReference type="SUPFAM" id="SSF52799">
    <property type="entry name" value="(Phosphotyrosine protein) phosphatases II"/>
    <property type="match status" value="1"/>
</dbReference>
<dbReference type="EMBL" id="JACHHK010000007">
    <property type="protein sequence ID" value="MBB5183719.1"/>
    <property type="molecule type" value="Genomic_DNA"/>
</dbReference>